<organism evidence="2 3">
    <name type="scientific">Anaerobacillus alkaliphilus</name>
    <dbReference type="NCBI Taxonomy" id="1548597"/>
    <lineage>
        <taxon>Bacteria</taxon>
        <taxon>Bacillati</taxon>
        <taxon>Bacillota</taxon>
        <taxon>Bacilli</taxon>
        <taxon>Bacillales</taxon>
        <taxon>Bacillaceae</taxon>
        <taxon>Anaerobacillus</taxon>
    </lineage>
</organism>
<evidence type="ECO:0000256" key="1">
    <source>
        <dbReference type="ARBA" id="ARBA00001947"/>
    </source>
</evidence>
<evidence type="ECO:0000313" key="3">
    <source>
        <dbReference type="Proteomes" id="UP000290649"/>
    </source>
</evidence>
<dbReference type="Pfam" id="PF02585">
    <property type="entry name" value="PIG-L"/>
    <property type="match status" value="1"/>
</dbReference>
<evidence type="ECO:0000313" key="2">
    <source>
        <dbReference type="EMBL" id="RXJ03974.1"/>
    </source>
</evidence>
<keyword evidence="3" id="KW-1185">Reference proteome</keyword>
<dbReference type="PANTHER" id="PTHR12993:SF30">
    <property type="entry name" value="N-ACETYL-ALPHA-D-GLUCOSAMINYL L-MALATE DEACETYLASE 1"/>
    <property type="match status" value="1"/>
</dbReference>
<proteinExistence type="predicted"/>
<sequence length="245" mass="27597">MEKDYQSVKLARGLDILAFGAHADDVEIGMAGTIAKYSNQGYSIGICDLTQAELSSNGNVELRQEEAKKAQAILGVKKRIQLDIPDRGISNTAEQLKKIVTIIRYYRPEIVFAPYFEDRHPDHGNCAKLVKEAIFSAGIRKYEDERQLPPHKVTDYYLYMINGFHKPSFVIDISSEIELKKKALSAYESQFTKQSGSVDTPLTNNYITSVVARESLFGKEVGVAYGEGFISERPILIQQLLREKR</sequence>
<dbReference type="Gene3D" id="3.40.50.10320">
    <property type="entry name" value="LmbE-like"/>
    <property type="match status" value="1"/>
</dbReference>
<dbReference type="RefSeq" id="WP_129076318.1">
    <property type="nucleotide sequence ID" value="NZ_QOUX01000001.1"/>
</dbReference>
<comment type="cofactor">
    <cofactor evidence="1">
        <name>Zn(2+)</name>
        <dbReference type="ChEBI" id="CHEBI:29105"/>
    </cofactor>
</comment>
<dbReference type="InterPro" id="IPR023842">
    <property type="entry name" value="Bacillithiol_biosynth_BshB1"/>
</dbReference>
<name>A0A4Q0VWF9_9BACI</name>
<dbReference type="InterPro" id="IPR003737">
    <property type="entry name" value="GlcNAc_PI_deacetylase-related"/>
</dbReference>
<dbReference type="GO" id="GO:0071793">
    <property type="term" value="P:bacillithiol biosynthetic process"/>
    <property type="evidence" value="ECO:0007669"/>
    <property type="project" value="InterPro"/>
</dbReference>
<gene>
    <name evidence="2" type="primary">bshB1</name>
    <name evidence="2" type="ORF">DS745_00865</name>
</gene>
<dbReference type="AlphaFoldDB" id="A0A4Q0VWF9"/>
<comment type="caution">
    <text evidence="2">The sequence shown here is derived from an EMBL/GenBank/DDBJ whole genome shotgun (WGS) entry which is preliminary data.</text>
</comment>
<dbReference type="PANTHER" id="PTHR12993">
    <property type="entry name" value="N-ACETYLGLUCOSAMINYL-PHOSPHATIDYLINOSITOL DE-N-ACETYLASE-RELATED"/>
    <property type="match status" value="1"/>
</dbReference>
<dbReference type="OrthoDB" id="9778719at2"/>
<accession>A0A4Q0VWF9</accession>
<protein>
    <submittedName>
        <fullName evidence="2">Bacillithiol biosynthesis deacetylase BshB1</fullName>
    </submittedName>
</protein>
<dbReference type="Proteomes" id="UP000290649">
    <property type="component" value="Unassembled WGS sequence"/>
</dbReference>
<dbReference type="GO" id="GO:0016811">
    <property type="term" value="F:hydrolase activity, acting on carbon-nitrogen (but not peptide) bonds, in linear amides"/>
    <property type="evidence" value="ECO:0007669"/>
    <property type="project" value="TreeGrafter"/>
</dbReference>
<dbReference type="SUPFAM" id="SSF102588">
    <property type="entry name" value="LmbE-like"/>
    <property type="match status" value="1"/>
</dbReference>
<dbReference type="EMBL" id="QOUX01000001">
    <property type="protein sequence ID" value="RXJ03974.1"/>
    <property type="molecule type" value="Genomic_DNA"/>
</dbReference>
<dbReference type="InterPro" id="IPR024078">
    <property type="entry name" value="LmbE-like_dom_sf"/>
</dbReference>
<dbReference type="GO" id="GO:0019213">
    <property type="term" value="F:deacetylase activity"/>
    <property type="evidence" value="ECO:0007669"/>
    <property type="project" value="InterPro"/>
</dbReference>
<dbReference type="NCBIfam" id="TIGR04001">
    <property type="entry name" value="thiol_BshB1"/>
    <property type="match status" value="1"/>
</dbReference>
<reference evidence="2 3" key="1">
    <citation type="journal article" date="2019" name="Int. J. Syst. Evol. Microbiol.">
        <title>Anaerobacillus alkaliphilus sp. nov., a novel alkaliphilic and moderately halophilic bacterium.</title>
        <authorList>
            <person name="Borsodi A.K."/>
            <person name="Aszalos J.M."/>
            <person name="Bihari P."/>
            <person name="Nagy I."/>
            <person name="Schumann P."/>
            <person name="Sproer C."/>
            <person name="Kovacs A.L."/>
            <person name="Boka K."/>
            <person name="Dobosy P."/>
            <person name="Ovari M."/>
            <person name="Szili-Kovacs T."/>
            <person name="Toth E."/>
        </authorList>
    </citation>
    <scope>NUCLEOTIDE SEQUENCE [LARGE SCALE GENOMIC DNA]</scope>
    <source>
        <strain evidence="2 3">B16-10</strain>
    </source>
</reference>